<feature type="domain" description="Lipid A biosynthesis N-terminal" evidence="2">
    <location>
        <begin position="5"/>
        <end position="76"/>
    </location>
</feature>
<dbReference type="InterPro" id="IPR011499">
    <property type="entry name" value="Lipid_A_biosynth_N"/>
</dbReference>
<dbReference type="GO" id="GO:0016746">
    <property type="term" value="F:acyltransferase activity"/>
    <property type="evidence" value="ECO:0007669"/>
    <property type="project" value="UniProtKB-KW"/>
</dbReference>
<keyword evidence="3" id="KW-0808">Transferase</keyword>
<accession>A0A3S9VVA8</accession>
<reference evidence="3 4" key="1">
    <citation type="submission" date="2018-10" db="EMBL/GenBank/DDBJ databases">
        <title>Butyricimonas faecalis sp. nov., isolated from human faeces and emended description of the genus Butyricimonas.</title>
        <authorList>
            <person name="Le Roy T."/>
            <person name="Van der Smissen P."/>
            <person name="Paquot A."/>
            <person name="Delzenne N."/>
            <person name="Muccioli G."/>
            <person name="Collet J.-F."/>
            <person name="Cani P.D."/>
        </authorList>
    </citation>
    <scope>NUCLEOTIDE SEQUENCE [LARGE SCALE GENOMIC DNA]</scope>
    <source>
        <strain evidence="3 4">H184</strain>
    </source>
</reference>
<proteinExistence type="predicted"/>
<protein>
    <submittedName>
        <fullName evidence="3">Lauroyl acyltransferase</fullName>
    </submittedName>
</protein>
<evidence type="ECO:0000313" key="3">
    <source>
        <dbReference type="EMBL" id="AZS30440.1"/>
    </source>
</evidence>
<keyword evidence="1" id="KW-0472">Membrane</keyword>
<feature type="transmembrane region" description="Helical" evidence="1">
    <location>
        <begin position="30"/>
        <end position="51"/>
    </location>
</feature>
<evidence type="ECO:0000256" key="1">
    <source>
        <dbReference type="SAM" id="Phobius"/>
    </source>
</evidence>
<dbReference type="Proteomes" id="UP000270673">
    <property type="component" value="Chromosome"/>
</dbReference>
<keyword evidence="3" id="KW-0012">Acyltransferase</keyword>
<name>A0A3S9VVA8_9BACT</name>
<dbReference type="GO" id="GO:0008915">
    <property type="term" value="F:lipid-A-disaccharide synthase activity"/>
    <property type="evidence" value="ECO:0007669"/>
    <property type="project" value="InterPro"/>
</dbReference>
<feature type="transmembrane region" description="Helical" evidence="1">
    <location>
        <begin position="6"/>
        <end position="23"/>
    </location>
</feature>
<keyword evidence="1" id="KW-0812">Transmembrane</keyword>
<feature type="transmembrane region" description="Helical" evidence="1">
    <location>
        <begin position="123"/>
        <end position="140"/>
    </location>
</feature>
<evidence type="ECO:0000259" key="2">
    <source>
        <dbReference type="SMART" id="SM01259"/>
    </source>
</evidence>
<dbReference type="RefSeq" id="WP_106481093.1">
    <property type="nucleotide sequence ID" value="NZ_CP032819.1"/>
</dbReference>
<dbReference type="SMART" id="SM01259">
    <property type="entry name" value="LAB_N"/>
    <property type="match status" value="2"/>
</dbReference>
<gene>
    <name evidence="3" type="ORF">D8S85_13375</name>
</gene>
<dbReference type="Pfam" id="PF07578">
    <property type="entry name" value="LAB_N"/>
    <property type="match status" value="2"/>
</dbReference>
<sequence length="203" mass="23756">MIYVIGFLAQVFFSARILLQWFLSERAKKVISPAIFWQLSIVGAYLLFVYGWLRDDFAIILGQIISYYIYIWNLDKKHQWKKLPVIIRTLLLLTPVVAILYMLKDAGIFVDQFFRNEKIPLWLLVYGSMGQIIFTLRFVYQWIYSKRKDESLLPIGFWVISLFGSLIIVSYAIYRSDPVLILGQSTGLIAYSRNIYLSKRAGD</sequence>
<feature type="domain" description="Lipid A biosynthesis N-terminal" evidence="2">
    <location>
        <begin position="126"/>
        <end position="197"/>
    </location>
</feature>
<dbReference type="OrthoDB" id="9793186at2"/>
<feature type="transmembrane region" description="Helical" evidence="1">
    <location>
        <begin position="57"/>
        <end position="73"/>
    </location>
</feature>
<dbReference type="GO" id="GO:0009245">
    <property type="term" value="P:lipid A biosynthetic process"/>
    <property type="evidence" value="ECO:0007669"/>
    <property type="project" value="InterPro"/>
</dbReference>
<evidence type="ECO:0000313" key="4">
    <source>
        <dbReference type="Proteomes" id="UP000270673"/>
    </source>
</evidence>
<organism evidence="3 4">
    <name type="scientific">Butyricimonas faecalis</name>
    <dbReference type="NCBI Taxonomy" id="2093856"/>
    <lineage>
        <taxon>Bacteria</taxon>
        <taxon>Pseudomonadati</taxon>
        <taxon>Bacteroidota</taxon>
        <taxon>Bacteroidia</taxon>
        <taxon>Bacteroidales</taxon>
        <taxon>Odoribacteraceae</taxon>
        <taxon>Butyricimonas</taxon>
    </lineage>
</organism>
<keyword evidence="1" id="KW-1133">Transmembrane helix</keyword>
<dbReference type="KEGG" id="buy:D8S85_13375"/>
<dbReference type="GO" id="GO:0016020">
    <property type="term" value="C:membrane"/>
    <property type="evidence" value="ECO:0007669"/>
    <property type="project" value="GOC"/>
</dbReference>
<dbReference type="AlphaFoldDB" id="A0A3S9VVA8"/>
<keyword evidence="4" id="KW-1185">Reference proteome</keyword>
<dbReference type="EMBL" id="CP032819">
    <property type="protein sequence ID" value="AZS30440.1"/>
    <property type="molecule type" value="Genomic_DNA"/>
</dbReference>
<feature type="transmembrane region" description="Helical" evidence="1">
    <location>
        <begin position="152"/>
        <end position="174"/>
    </location>
</feature>
<dbReference type="Gene3D" id="1.20.1280.290">
    <property type="match status" value="1"/>
</dbReference>
<feature type="transmembrane region" description="Helical" evidence="1">
    <location>
        <begin position="85"/>
        <end position="103"/>
    </location>
</feature>